<keyword evidence="1" id="KW-1133">Transmembrane helix</keyword>
<protein>
    <submittedName>
        <fullName evidence="3">Uncharacterized protein</fullName>
    </submittedName>
</protein>
<accession>A0A8T2UGA6</accession>
<feature type="chain" id="PRO_5035805902" evidence="2">
    <location>
        <begin position="23"/>
        <end position="134"/>
    </location>
</feature>
<reference evidence="3" key="1">
    <citation type="submission" date="2021-08" db="EMBL/GenBank/DDBJ databases">
        <title>WGS assembly of Ceratopteris richardii.</title>
        <authorList>
            <person name="Marchant D.B."/>
            <person name="Chen G."/>
            <person name="Jenkins J."/>
            <person name="Shu S."/>
            <person name="Leebens-Mack J."/>
            <person name="Grimwood J."/>
            <person name="Schmutz J."/>
            <person name="Soltis P."/>
            <person name="Soltis D."/>
            <person name="Chen Z.-H."/>
        </authorList>
    </citation>
    <scope>NUCLEOTIDE SEQUENCE</scope>
    <source>
        <strain evidence="3">Whitten #5841</strain>
        <tissue evidence="3">Leaf</tissue>
    </source>
</reference>
<keyword evidence="2" id="KW-0732">Signal</keyword>
<proteinExistence type="predicted"/>
<dbReference type="EMBL" id="CM035412">
    <property type="protein sequence ID" value="KAH7433688.1"/>
    <property type="molecule type" value="Genomic_DNA"/>
</dbReference>
<keyword evidence="1" id="KW-0812">Transmembrane</keyword>
<gene>
    <name evidence="3" type="ORF">KP509_07G081300</name>
</gene>
<sequence>MKATPTSCATTFLMQFWMLVWSRFLRAVACETCMTLIFSRIGLYFSRQDLDTVPSSATSHYKSSILKCDNFFSFEFGTTSDSIFFFIQPVEQLICVVLFFRSLTPLLLAAISVDLFVATYLLTKIDGIFKFGRT</sequence>
<evidence type="ECO:0000256" key="1">
    <source>
        <dbReference type="SAM" id="Phobius"/>
    </source>
</evidence>
<keyword evidence="4" id="KW-1185">Reference proteome</keyword>
<feature type="transmembrane region" description="Helical" evidence="1">
    <location>
        <begin position="106"/>
        <end position="123"/>
    </location>
</feature>
<comment type="caution">
    <text evidence="3">The sequence shown here is derived from an EMBL/GenBank/DDBJ whole genome shotgun (WGS) entry which is preliminary data.</text>
</comment>
<dbReference type="AlphaFoldDB" id="A0A8T2UGA6"/>
<evidence type="ECO:0000313" key="4">
    <source>
        <dbReference type="Proteomes" id="UP000825935"/>
    </source>
</evidence>
<evidence type="ECO:0000256" key="2">
    <source>
        <dbReference type="SAM" id="SignalP"/>
    </source>
</evidence>
<name>A0A8T2UGA6_CERRI</name>
<organism evidence="3 4">
    <name type="scientific">Ceratopteris richardii</name>
    <name type="common">Triangle waterfern</name>
    <dbReference type="NCBI Taxonomy" id="49495"/>
    <lineage>
        <taxon>Eukaryota</taxon>
        <taxon>Viridiplantae</taxon>
        <taxon>Streptophyta</taxon>
        <taxon>Embryophyta</taxon>
        <taxon>Tracheophyta</taxon>
        <taxon>Polypodiopsida</taxon>
        <taxon>Polypodiidae</taxon>
        <taxon>Polypodiales</taxon>
        <taxon>Pteridineae</taxon>
        <taxon>Pteridaceae</taxon>
        <taxon>Parkerioideae</taxon>
        <taxon>Ceratopteris</taxon>
    </lineage>
</organism>
<evidence type="ECO:0000313" key="3">
    <source>
        <dbReference type="EMBL" id="KAH7433688.1"/>
    </source>
</evidence>
<keyword evidence="1" id="KW-0472">Membrane</keyword>
<dbReference type="Proteomes" id="UP000825935">
    <property type="component" value="Chromosome 7"/>
</dbReference>
<feature type="signal peptide" evidence="2">
    <location>
        <begin position="1"/>
        <end position="22"/>
    </location>
</feature>